<comment type="caution">
    <text evidence="7">The sequence shown here is derived from an EMBL/GenBank/DDBJ whole genome shotgun (WGS) entry which is preliminary data.</text>
</comment>
<name>A0A8J2WZT0_9STRA</name>
<dbReference type="Gene3D" id="6.10.140.2220">
    <property type="match status" value="1"/>
</dbReference>
<organism evidence="7 8">
    <name type="scientific">Pelagomonas calceolata</name>
    <dbReference type="NCBI Taxonomy" id="35677"/>
    <lineage>
        <taxon>Eukaryota</taxon>
        <taxon>Sar</taxon>
        <taxon>Stramenopiles</taxon>
        <taxon>Ochrophyta</taxon>
        <taxon>Pelagophyceae</taxon>
        <taxon>Pelagomonadales</taxon>
        <taxon>Pelagomonadaceae</taxon>
        <taxon>Pelagomonas</taxon>
    </lineage>
</organism>
<dbReference type="SUPFAM" id="SSF144232">
    <property type="entry name" value="HIT/MYND zinc finger-like"/>
    <property type="match status" value="1"/>
</dbReference>
<feature type="region of interest" description="Disordered" evidence="5">
    <location>
        <begin position="1"/>
        <end position="35"/>
    </location>
</feature>
<evidence type="ECO:0000259" key="6">
    <source>
        <dbReference type="PROSITE" id="PS50865"/>
    </source>
</evidence>
<evidence type="ECO:0000313" key="8">
    <source>
        <dbReference type="Proteomes" id="UP000789595"/>
    </source>
</evidence>
<protein>
    <recommendedName>
        <fullName evidence="6">MYND-type domain-containing protein</fullName>
    </recommendedName>
</protein>
<dbReference type="PROSITE" id="PS01360">
    <property type="entry name" value="ZF_MYND_1"/>
    <property type="match status" value="1"/>
</dbReference>
<keyword evidence="3" id="KW-0862">Zinc</keyword>
<evidence type="ECO:0000256" key="4">
    <source>
        <dbReference type="PROSITE-ProRule" id="PRU00134"/>
    </source>
</evidence>
<reference evidence="7" key="1">
    <citation type="submission" date="2021-11" db="EMBL/GenBank/DDBJ databases">
        <authorList>
            <consortium name="Genoscope - CEA"/>
            <person name="William W."/>
        </authorList>
    </citation>
    <scope>NUCLEOTIDE SEQUENCE</scope>
</reference>
<sequence>MGKKSRRKPAKPPRAPDTPDTAAGGDDQDWWVNGGAMPEADFVARAYEEIVSDPNHNDYPLAERHAAAGLTPLKRRPERVKKRRPSCDVCGAENARYTCIGCGSQHYCGKDCQKYAWREDGHRDECKTLQDVSRAEAAAIVAQLNDASLIPPLRVRDLERLDGDDVYAPAVEFGLYAAFRAVLRAQTDFQALLQLYTSNCECSFLQHLACTPFRGERRSRAGTGSFSKADGQRFAEFVDSSDDAWELWLAATATLVRVCTDRRVASQRITHTVCHRTSRDSLCGLVCILARREVAEALFASRDGSDADKAFIKARAQRSAKLLKKLLDHLAATSEDEDPGSILEGNVNQLTAQFAYWCQAHRVGVDIDRVVGLRGARKQMYEGLAVPLARATIDKGRILNSSESRAVMAAIRRNF</sequence>
<dbReference type="Proteomes" id="UP000789595">
    <property type="component" value="Unassembled WGS sequence"/>
</dbReference>
<feature type="compositionally biased region" description="Basic residues" evidence="5">
    <location>
        <begin position="1"/>
        <end position="11"/>
    </location>
</feature>
<dbReference type="InterPro" id="IPR002893">
    <property type="entry name" value="Znf_MYND"/>
</dbReference>
<dbReference type="PROSITE" id="PS50865">
    <property type="entry name" value="ZF_MYND_2"/>
    <property type="match status" value="1"/>
</dbReference>
<keyword evidence="1" id="KW-0479">Metal-binding</keyword>
<feature type="domain" description="MYND-type" evidence="6">
    <location>
        <begin position="87"/>
        <end position="126"/>
    </location>
</feature>
<evidence type="ECO:0000256" key="5">
    <source>
        <dbReference type="SAM" id="MobiDB-lite"/>
    </source>
</evidence>
<keyword evidence="2 4" id="KW-0863">Zinc-finger</keyword>
<dbReference type="EMBL" id="CAKKNE010000002">
    <property type="protein sequence ID" value="CAH0368426.1"/>
    <property type="molecule type" value="Genomic_DNA"/>
</dbReference>
<evidence type="ECO:0000256" key="2">
    <source>
        <dbReference type="ARBA" id="ARBA00022771"/>
    </source>
</evidence>
<proteinExistence type="predicted"/>
<dbReference type="Pfam" id="PF01753">
    <property type="entry name" value="zf-MYND"/>
    <property type="match status" value="1"/>
</dbReference>
<evidence type="ECO:0000256" key="1">
    <source>
        <dbReference type="ARBA" id="ARBA00022723"/>
    </source>
</evidence>
<keyword evidence="8" id="KW-1185">Reference proteome</keyword>
<gene>
    <name evidence="7" type="ORF">PECAL_2P14920</name>
</gene>
<dbReference type="GO" id="GO:0008270">
    <property type="term" value="F:zinc ion binding"/>
    <property type="evidence" value="ECO:0007669"/>
    <property type="project" value="UniProtKB-KW"/>
</dbReference>
<dbReference type="OrthoDB" id="265717at2759"/>
<evidence type="ECO:0000256" key="3">
    <source>
        <dbReference type="ARBA" id="ARBA00022833"/>
    </source>
</evidence>
<dbReference type="AlphaFoldDB" id="A0A8J2WZT0"/>
<accession>A0A8J2WZT0</accession>
<evidence type="ECO:0000313" key="7">
    <source>
        <dbReference type="EMBL" id="CAH0368426.1"/>
    </source>
</evidence>